<feature type="transmembrane region" description="Helical" evidence="1">
    <location>
        <begin position="35"/>
        <end position="56"/>
    </location>
</feature>
<reference evidence="2 3" key="1">
    <citation type="journal article" date="2016" name="Nat. Commun.">
        <title>Thousands of microbial genomes shed light on interconnected biogeochemical processes in an aquifer system.</title>
        <authorList>
            <person name="Anantharaman K."/>
            <person name="Brown C.T."/>
            <person name="Hug L.A."/>
            <person name="Sharon I."/>
            <person name="Castelle C.J."/>
            <person name="Probst A.J."/>
            <person name="Thomas B.C."/>
            <person name="Singh A."/>
            <person name="Wilkins M.J."/>
            <person name="Karaoz U."/>
            <person name="Brodie E.L."/>
            <person name="Williams K.H."/>
            <person name="Hubbard S.S."/>
            <person name="Banfield J.F."/>
        </authorList>
    </citation>
    <scope>NUCLEOTIDE SEQUENCE [LARGE SCALE GENOMIC DNA]</scope>
</reference>
<dbReference type="EMBL" id="MFBD01000021">
    <property type="protein sequence ID" value="OGD88641.1"/>
    <property type="molecule type" value="Genomic_DNA"/>
</dbReference>
<evidence type="ECO:0000256" key="1">
    <source>
        <dbReference type="SAM" id="Phobius"/>
    </source>
</evidence>
<keyword evidence="1" id="KW-0812">Transmembrane</keyword>
<evidence type="ECO:0000313" key="2">
    <source>
        <dbReference type="EMBL" id="OGD88641.1"/>
    </source>
</evidence>
<name>A0A1F5G9U5_9BACT</name>
<accession>A0A1F5G9U5</accession>
<sequence>MEIIGRDKITQSGDKPVVKIDNRQSRDAYHWYQTWWGKSILGLLVAIVAGAILYFVGWN</sequence>
<gene>
    <name evidence="2" type="ORF">A3D04_00220</name>
</gene>
<evidence type="ECO:0000313" key="3">
    <source>
        <dbReference type="Proteomes" id="UP000177369"/>
    </source>
</evidence>
<keyword evidence="1" id="KW-1133">Transmembrane helix</keyword>
<organism evidence="2 3">
    <name type="scientific">Candidatus Curtissbacteria bacterium RIFCSPHIGHO2_02_FULL_40_16b</name>
    <dbReference type="NCBI Taxonomy" id="1797714"/>
    <lineage>
        <taxon>Bacteria</taxon>
        <taxon>Candidatus Curtissiibacteriota</taxon>
    </lineage>
</organism>
<dbReference type="Proteomes" id="UP000177369">
    <property type="component" value="Unassembled WGS sequence"/>
</dbReference>
<keyword evidence="1" id="KW-0472">Membrane</keyword>
<protein>
    <submittedName>
        <fullName evidence="2">Uncharacterized protein</fullName>
    </submittedName>
</protein>
<comment type="caution">
    <text evidence="2">The sequence shown here is derived from an EMBL/GenBank/DDBJ whole genome shotgun (WGS) entry which is preliminary data.</text>
</comment>
<dbReference type="STRING" id="1797714.A3D04_00220"/>
<proteinExistence type="predicted"/>
<dbReference type="AlphaFoldDB" id="A0A1F5G9U5"/>